<comment type="similarity">
    <text evidence="1">Belongs to the 'GDXG' lipolytic enzyme family.</text>
</comment>
<dbReference type="InterPro" id="IPR029058">
    <property type="entry name" value="AB_hydrolase_fold"/>
</dbReference>
<evidence type="ECO:0000259" key="3">
    <source>
        <dbReference type="Pfam" id="PF07859"/>
    </source>
</evidence>
<dbReference type="PANTHER" id="PTHR23024:SF24">
    <property type="entry name" value="ALPHA_BETA HYDROLASE FOLD-3 DOMAIN-CONTAINING PROTEIN"/>
    <property type="match status" value="1"/>
</dbReference>
<organism evidence="4 5">
    <name type="scientific">Halomonas binhaiensis</name>
    <dbReference type="NCBI Taxonomy" id="2562282"/>
    <lineage>
        <taxon>Bacteria</taxon>
        <taxon>Pseudomonadati</taxon>
        <taxon>Pseudomonadota</taxon>
        <taxon>Gammaproteobacteria</taxon>
        <taxon>Oceanospirillales</taxon>
        <taxon>Halomonadaceae</taxon>
        <taxon>Halomonas</taxon>
    </lineage>
</organism>
<dbReference type="EMBL" id="CP038437">
    <property type="protein sequence ID" value="QEM81834.1"/>
    <property type="molecule type" value="Genomic_DNA"/>
</dbReference>
<gene>
    <name evidence="4" type="ORF">E4T21_09915</name>
</gene>
<keyword evidence="2 4" id="KW-0378">Hydrolase</keyword>
<dbReference type="AlphaFoldDB" id="A0A5C1NF28"/>
<dbReference type="Proteomes" id="UP000324285">
    <property type="component" value="Chromosome"/>
</dbReference>
<dbReference type="OrthoDB" id="5729797at2"/>
<dbReference type="KEGG" id="hbh:E4T21_09915"/>
<evidence type="ECO:0000256" key="1">
    <source>
        <dbReference type="ARBA" id="ARBA00010515"/>
    </source>
</evidence>
<proteinExistence type="inferred from homology"/>
<dbReference type="InterPro" id="IPR002168">
    <property type="entry name" value="Lipase_GDXG_HIS_AS"/>
</dbReference>
<evidence type="ECO:0000313" key="5">
    <source>
        <dbReference type="Proteomes" id="UP000324285"/>
    </source>
</evidence>
<reference evidence="4" key="1">
    <citation type="submission" date="2021-02" db="EMBL/GenBank/DDBJ databases">
        <title>Strain Y2R2, a novel species of the genus Halomonas.</title>
        <authorList>
            <person name="Huang H."/>
        </authorList>
    </citation>
    <scope>NUCLEOTIDE SEQUENCE</scope>
    <source>
        <strain evidence="4">Y2R2</strain>
    </source>
</reference>
<keyword evidence="5" id="KW-1185">Reference proteome</keyword>
<protein>
    <submittedName>
        <fullName evidence="4">Alpha/beta hydrolase fold domain-containing protein</fullName>
    </submittedName>
</protein>
<dbReference type="PROSITE" id="PS01173">
    <property type="entry name" value="LIPASE_GDXG_HIS"/>
    <property type="match status" value="1"/>
</dbReference>
<dbReference type="GO" id="GO:0016787">
    <property type="term" value="F:hydrolase activity"/>
    <property type="evidence" value="ECO:0007669"/>
    <property type="project" value="UniProtKB-KW"/>
</dbReference>
<dbReference type="RefSeq" id="WP_149284845.1">
    <property type="nucleotide sequence ID" value="NZ_CP038437.2"/>
</dbReference>
<evidence type="ECO:0000313" key="4">
    <source>
        <dbReference type="EMBL" id="QEM81834.1"/>
    </source>
</evidence>
<dbReference type="SUPFAM" id="SSF53474">
    <property type="entry name" value="alpha/beta-Hydrolases"/>
    <property type="match status" value="1"/>
</dbReference>
<dbReference type="InterPro" id="IPR013094">
    <property type="entry name" value="AB_hydrolase_3"/>
</dbReference>
<dbReference type="PANTHER" id="PTHR23024">
    <property type="entry name" value="ARYLACETAMIDE DEACETYLASE"/>
    <property type="match status" value="1"/>
</dbReference>
<name>A0A5C1NF28_9GAMM</name>
<dbReference type="Pfam" id="PF07859">
    <property type="entry name" value="Abhydrolase_3"/>
    <property type="match status" value="1"/>
</dbReference>
<dbReference type="Gene3D" id="3.40.50.1820">
    <property type="entry name" value="alpha/beta hydrolase"/>
    <property type="match status" value="1"/>
</dbReference>
<evidence type="ECO:0000256" key="2">
    <source>
        <dbReference type="ARBA" id="ARBA00022801"/>
    </source>
</evidence>
<dbReference type="InterPro" id="IPR050466">
    <property type="entry name" value="Carboxylest/Gibb_receptor"/>
</dbReference>
<accession>A0A5C1NF28</accession>
<sequence length="304" mass="33106">MDIDSSDIEAWGIEAWNIDTFARRFQSGLDVVSTLPLGAARDYYDTLCASFAAPLPANVQLHDDRINGCPVRHLRPEVGDKDGDRGRVVYVHGGGFCLGSVNSHQGIAAGLACELQREVVSIGYRKMPEARYDQAIADCRNVIHSLKPVAVVGDSAGARLIIDTLSSLTLPQLEVTPVVGLIYPLVGTPHLDSLGDDAPLLSRADVMQAWSLIRAHAPPDNTHQVPAPRMEVLAVEHDPLTRPLERAVQGWRDSGADIGYRCAANMLHGALHAREQLPEMKIAWQRFCVALDDRLAQTPCATRS</sequence>
<feature type="domain" description="Alpha/beta hydrolase fold-3" evidence="3">
    <location>
        <begin position="88"/>
        <end position="270"/>
    </location>
</feature>